<protein>
    <submittedName>
        <fullName evidence="1">Uncharacterized protein</fullName>
    </submittedName>
</protein>
<dbReference type="AlphaFoldDB" id="W9GTE7"/>
<reference evidence="1 2" key="1">
    <citation type="submission" date="2013-08" db="EMBL/GenBank/DDBJ databases">
        <title>The genome sequence of Skermanella stibiiresistens.</title>
        <authorList>
            <person name="Zhu W."/>
            <person name="Wang G."/>
        </authorList>
    </citation>
    <scope>NUCLEOTIDE SEQUENCE [LARGE SCALE GENOMIC DNA]</scope>
    <source>
        <strain evidence="1 2">SB22</strain>
    </source>
</reference>
<keyword evidence="2" id="KW-1185">Reference proteome</keyword>
<organism evidence="1 2">
    <name type="scientific">Skermanella stibiiresistens SB22</name>
    <dbReference type="NCBI Taxonomy" id="1385369"/>
    <lineage>
        <taxon>Bacteria</taxon>
        <taxon>Pseudomonadati</taxon>
        <taxon>Pseudomonadota</taxon>
        <taxon>Alphaproteobacteria</taxon>
        <taxon>Rhodospirillales</taxon>
        <taxon>Azospirillaceae</taxon>
        <taxon>Skermanella</taxon>
    </lineage>
</organism>
<accession>W9GTE7</accession>
<gene>
    <name evidence="1" type="ORF">N825_37475</name>
</gene>
<sequence>MGRLDWFEDTWGEILRTLVCHGMIEDVAVTTSRRVIPDRVVRLAEIFSFRTPNPHVEA</sequence>
<name>W9GTE7_9PROT</name>
<dbReference type="STRING" id="1385369.N825_37475"/>
<evidence type="ECO:0000313" key="1">
    <source>
        <dbReference type="EMBL" id="EWY35697.1"/>
    </source>
</evidence>
<evidence type="ECO:0000313" key="2">
    <source>
        <dbReference type="Proteomes" id="UP000019486"/>
    </source>
</evidence>
<proteinExistence type="predicted"/>
<dbReference type="RefSeq" id="WP_157619788.1">
    <property type="nucleotide sequence ID" value="NZ_AVFL01000081.1"/>
</dbReference>
<dbReference type="EMBL" id="AVFL01000081">
    <property type="protein sequence ID" value="EWY35697.1"/>
    <property type="molecule type" value="Genomic_DNA"/>
</dbReference>
<dbReference type="Proteomes" id="UP000019486">
    <property type="component" value="Unassembled WGS sequence"/>
</dbReference>
<comment type="caution">
    <text evidence="1">The sequence shown here is derived from an EMBL/GenBank/DDBJ whole genome shotgun (WGS) entry which is preliminary data.</text>
</comment>